<dbReference type="SUPFAM" id="SSF81606">
    <property type="entry name" value="PP2C-like"/>
    <property type="match status" value="1"/>
</dbReference>
<feature type="region of interest" description="Disordered" evidence="4">
    <location>
        <begin position="1"/>
        <end position="71"/>
    </location>
</feature>
<dbReference type="SMART" id="SM00332">
    <property type="entry name" value="PP2Cc"/>
    <property type="match status" value="1"/>
</dbReference>
<dbReference type="GO" id="GO:0046872">
    <property type="term" value="F:metal ion binding"/>
    <property type="evidence" value="ECO:0007669"/>
    <property type="project" value="UniProtKB-UniRule"/>
</dbReference>
<comment type="cofactor">
    <cofactor evidence="3">
        <name>Mn(2+)</name>
        <dbReference type="ChEBI" id="CHEBI:29035"/>
    </cofactor>
</comment>
<feature type="compositionally biased region" description="Low complexity" evidence="4">
    <location>
        <begin position="15"/>
        <end position="26"/>
    </location>
</feature>
<evidence type="ECO:0000256" key="3">
    <source>
        <dbReference type="RuleBase" id="RU366020"/>
    </source>
</evidence>
<dbReference type="EMBL" id="JAQQAF010000002">
    <property type="protein sequence ID" value="KAJ8506152.1"/>
    <property type="molecule type" value="Genomic_DNA"/>
</dbReference>
<dbReference type="InterPro" id="IPR036457">
    <property type="entry name" value="PPM-type-like_dom_sf"/>
</dbReference>
<dbReference type="InterPro" id="IPR039123">
    <property type="entry name" value="PPTC7"/>
</dbReference>
<reference evidence="6 7" key="1">
    <citation type="submission" date="2022-12" db="EMBL/GenBank/DDBJ databases">
        <title>Chromosome-scale assembly of the Ensete ventricosum genome.</title>
        <authorList>
            <person name="Dussert Y."/>
            <person name="Stocks J."/>
            <person name="Wendawek A."/>
            <person name="Woldeyes F."/>
            <person name="Nichols R.A."/>
            <person name="Borrell J.S."/>
        </authorList>
    </citation>
    <scope>NUCLEOTIDE SEQUENCE [LARGE SCALE GENOMIC DNA]</scope>
    <source>
        <strain evidence="7">cv. Maze</strain>
        <tissue evidence="6">Seeds</tissue>
    </source>
</reference>
<dbReference type="PROSITE" id="PS51746">
    <property type="entry name" value="PPM_2"/>
    <property type="match status" value="1"/>
</dbReference>
<evidence type="ECO:0000313" key="7">
    <source>
        <dbReference type="Proteomes" id="UP001222027"/>
    </source>
</evidence>
<comment type="catalytic activity">
    <reaction evidence="2 3">
        <text>O-phospho-L-threonyl-[protein] + H2O = L-threonyl-[protein] + phosphate</text>
        <dbReference type="Rhea" id="RHEA:47004"/>
        <dbReference type="Rhea" id="RHEA-COMP:11060"/>
        <dbReference type="Rhea" id="RHEA-COMP:11605"/>
        <dbReference type="ChEBI" id="CHEBI:15377"/>
        <dbReference type="ChEBI" id="CHEBI:30013"/>
        <dbReference type="ChEBI" id="CHEBI:43474"/>
        <dbReference type="ChEBI" id="CHEBI:61977"/>
        <dbReference type="EC" id="3.1.3.16"/>
    </reaction>
</comment>
<comment type="caution">
    <text evidence="6">The sequence shown here is derived from an EMBL/GenBank/DDBJ whole genome shotgun (WGS) entry which is preliminary data.</text>
</comment>
<protein>
    <recommendedName>
        <fullName evidence="3">Protein phosphatase</fullName>
        <ecNumber evidence="3">3.1.3.16</ecNumber>
    </recommendedName>
</protein>
<evidence type="ECO:0000256" key="4">
    <source>
        <dbReference type="SAM" id="MobiDB-lite"/>
    </source>
</evidence>
<dbReference type="PANTHER" id="PTHR12320:SF81">
    <property type="entry name" value="PROTEIN PHOSPHATASE 2C 23-RELATED"/>
    <property type="match status" value="1"/>
</dbReference>
<comment type="similarity">
    <text evidence="3">Belongs to the PP2C family.</text>
</comment>
<keyword evidence="3" id="KW-0479">Metal-binding</keyword>
<dbReference type="SMART" id="SM00331">
    <property type="entry name" value="PP2C_SIG"/>
    <property type="match status" value="1"/>
</dbReference>
<keyword evidence="3" id="KW-0464">Manganese</keyword>
<keyword evidence="3" id="KW-0904">Protein phosphatase</keyword>
<organism evidence="6 7">
    <name type="scientific">Ensete ventricosum</name>
    <name type="common">Abyssinian banana</name>
    <name type="synonym">Musa ensete</name>
    <dbReference type="NCBI Taxonomy" id="4639"/>
    <lineage>
        <taxon>Eukaryota</taxon>
        <taxon>Viridiplantae</taxon>
        <taxon>Streptophyta</taxon>
        <taxon>Embryophyta</taxon>
        <taxon>Tracheophyta</taxon>
        <taxon>Spermatophyta</taxon>
        <taxon>Magnoliopsida</taxon>
        <taxon>Liliopsida</taxon>
        <taxon>Zingiberales</taxon>
        <taxon>Musaceae</taxon>
        <taxon>Ensete</taxon>
    </lineage>
</organism>
<evidence type="ECO:0000256" key="1">
    <source>
        <dbReference type="ARBA" id="ARBA00047761"/>
    </source>
</evidence>
<name>A0AAV8QD79_ENSVE</name>
<comment type="cofactor">
    <cofactor evidence="3">
        <name>Mg(2+)</name>
        <dbReference type="ChEBI" id="CHEBI:18420"/>
    </cofactor>
</comment>
<dbReference type="InterPro" id="IPR001932">
    <property type="entry name" value="PPM-type_phosphatase-like_dom"/>
</dbReference>
<dbReference type="AlphaFoldDB" id="A0AAV8QD79"/>
<comment type="catalytic activity">
    <reaction evidence="1 3">
        <text>O-phospho-L-seryl-[protein] + H2O = L-seryl-[protein] + phosphate</text>
        <dbReference type="Rhea" id="RHEA:20629"/>
        <dbReference type="Rhea" id="RHEA-COMP:9863"/>
        <dbReference type="Rhea" id="RHEA-COMP:11604"/>
        <dbReference type="ChEBI" id="CHEBI:15377"/>
        <dbReference type="ChEBI" id="CHEBI:29999"/>
        <dbReference type="ChEBI" id="CHEBI:43474"/>
        <dbReference type="ChEBI" id="CHEBI:83421"/>
        <dbReference type="EC" id="3.1.3.16"/>
    </reaction>
</comment>
<keyword evidence="3" id="KW-0460">Magnesium</keyword>
<dbReference type="Pfam" id="PF13672">
    <property type="entry name" value="PP2C_2"/>
    <property type="match status" value="1"/>
</dbReference>
<dbReference type="Gene3D" id="3.60.40.10">
    <property type="entry name" value="PPM-type phosphatase domain"/>
    <property type="match status" value="1"/>
</dbReference>
<dbReference type="PANTHER" id="PTHR12320">
    <property type="entry name" value="PROTEIN PHOSPHATASE 2C"/>
    <property type="match status" value="1"/>
</dbReference>
<gene>
    <name evidence="6" type="ORF">OPV22_007038</name>
</gene>
<keyword evidence="7" id="KW-1185">Reference proteome</keyword>
<feature type="domain" description="PPM-type phosphatase" evidence="5">
    <location>
        <begin position="143"/>
        <end position="379"/>
    </location>
</feature>
<evidence type="ECO:0000256" key="2">
    <source>
        <dbReference type="ARBA" id="ARBA00048336"/>
    </source>
</evidence>
<feature type="compositionally biased region" description="Basic and acidic residues" evidence="4">
    <location>
        <begin position="1"/>
        <end position="11"/>
    </location>
</feature>
<dbReference type="GO" id="GO:0004722">
    <property type="term" value="F:protein serine/threonine phosphatase activity"/>
    <property type="evidence" value="ECO:0007669"/>
    <property type="project" value="UniProtKB-EC"/>
</dbReference>
<dbReference type="Proteomes" id="UP001222027">
    <property type="component" value="Unassembled WGS sequence"/>
</dbReference>
<sequence length="384" mass="41510">MKEEENPEHQNGDPSASSSSSSSSSSTARSPEFLTETKDQSSSTSRDKCRSQDTVAMKEDNAEYLNDGPSSCSTAQELNLLAETEDPSSTYAIAMKEDSPAYHNDDSASLSTVAQDPELPTETQEQRCGSREAVGKRRPLKMKAGSYYIPHMRKLKGEDAHFICEREQVVGVADGVGGWAKLGIDAGVYARELMSHAEQAVRASPEGFVDPFQVLATAHARTNALGASTACIMALKDQYIHTVNIGDSGFLVVRDNAVLYHSPAQQRGFNAPYQLQNSGGDTPSDAEIKSMGVEPGDIIVVATDGVFDNLFDSEVVPLIKSGLAFHQSAERIANLIADAAQRNSIRRLKETPFSRACRKAGKRRKGGKKDDITVVVMCILEADD</sequence>
<feature type="compositionally biased region" description="Basic and acidic residues" evidence="4">
    <location>
        <begin position="124"/>
        <end position="135"/>
    </location>
</feature>
<evidence type="ECO:0000259" key="5">
    <source>
        <dbReference type="PROSITE" id="PS51746"/>
    </source>
</evidence>
<accession>A0AAV8QD79</accession>
<keyword evidence="3" id="KW-0378">Hydrolase</keyword>
<proteinExistence type="inferred from homology"/>
<dbReference type="EC" id="3.1.3.16" evidence="3"/>
<evidence type="ECO:0000313" key="6">
    <source>
        <dbReference type="EMBL" id="KAJ8506152.1"/>
    </source>
</evidence>
<feature type="region of interest" description="Disordered" evidence="4">
    <location>
        <begin position="100"/>
        <end position="135"/>
    </location>
</feature>
<feature type="compositionally biased region" description="Basic and acidic residues" evidence="4">
    <location>
        <begin position="35"/>
        <end position="61"/>
    </location>
</feature>